<evidence type="ECO:0000313" key="1">
    <source>
        <dbReference type="EMBL" id="MCD7108041.1"/>
    </source>
</evidence>
<dbReference type="Pfam" id="PF13646">
    <property type="entry name" value="HEAT_2"/>
    <property type="match status" value="2"/>
</dbReference>
<organism evidence="1 2">
    <name type="scientific">Rhizobium quercicola</name>
    <dbReference type="NCBI Taxonomy" id="2901226"/>
    <lineage>
        <taxon>Bacteria</taxon>
        <taxon>Pseudomonadati</taxon>
        <taxon>Pseudomonadota</taxon>
        <taxon>Alphaproteobacteria</taxon>
        <taxon>Hyphomicrobiales</taxon>
        <taxon>Rhizobiaceae</taxon>
        <taxon>Rhizobium/Agrobacterium group</taxon>
        <taxon>Rhizobium</taxon>
    </lineage>
</organism>
<keyword evidence="2" id="KW-1185">Reference proteome</keyword>
<dbReference type="AlphaFoldDB" id="A0A9X1SZ80"/>
<evidence type="ECO:0000313" key="2">
    <source>
        <dbReference type="Proteomes" id="UP001139089"/>
    </source>
</evidence>
<dbReference type="InterPro" id="IPR011989">
    <property type="entry name" value="ARM-like"/>
</dbReference>
<accession>A0A9X1SZ80</accession>
<reference evidence="1" key="1">
    <citation type="submission" date="2021-12" db="EMBL/GenBank/DDBJ databases">
        <authorList>
            <person name="Li Y."/>
        </authorList>
    </citation>
    <scope>NUCLEOTIDE SEQUENCE</scope>
    <source>
        <strain evidence="1">DKSPLA3</strain>
    </source>
</reference>
<dbReference type="InterPro" id="IPR016024">
    <property type="entry name" value="ARM-type_fold"/>
</dbReference>
<dbReference type="RefSeq" id="WP_231811808.1">
    <property type="nucleotide sequence ID" value="NZ_JAJOZR010000001.1"/>
</dbReference>
<name>A0A9X1SZ80_9HYPH</name>
<protein>
    <submittedName>
        <fullName evidence="1">HEAT repeat domain-containing protein</fullName>
    </submittedName>
</protein>
<gene>
    <name evidence="1" type="ORF">LRX75_03190</name>
</gene>
<sequence>MPIMKPKTRDLAETDAPLNGQRPFAELVDALASRDHATRLSAIRSLGTQGGAPAIDVLCRHLIADDDRATRDVIAVELARLGGEAVVEGLMPLLRSDDAALRNIAIDILKELPTDVAPRMEALLDDPDPDVRIFLVNVLEALRHPAVEDWLVAVITMDANVNVVGTALDLLNEVGSAACVPALRAAIARFPDEPFVTFSAENALRRIGSAS</sequence>
<dbReference type="Gene3D" id="1.25.10.10">
    <property type="entry name" value="Leucine-rich Repeat Variant"/>
    <property type="match status" value="1"/>
</dbReference>
<comment type="caution">
    <text evidence="1">The sequence shown here is derived from an EMBL/GenBank/DDBJ whole genome shotgun (WGS) entry which is preliminary data.</text>
</comment>
<dbReference type="SUPFAM" id="SSF48371">
    <property type="entry name" value="ARM repeat"/>
    <property type="match status" value="1"/>
</dbReference>
<proteinExistence type="predicted"/>
<dbReference type="EMBL" id="JAJOZR010000001">
    <property type="protein sequence ID" value="MCD7108041.1"/>
    <property type="molecule type" value="Genomic_DNA"/>
</dbReference>
<dbReference type="Proteomes" id="UP001139089">
    <property type="component" value="Unassembled WGS sequence"/>
</dbReference>